<dbReference type="EMBL" id="JBBPFD010000012">
    <property type="protein sequence ID" value="KAK7904822.1"/>
    <property type="molecule type" value="Genomic_DNA"/>
</dbReference>
<keyword evidence="7" id="KW-0966">Cell projection</keyword>
<evidence type="ECO:0000256" key="7">
    <source>
        <dbReference type="ARBA" id="ARBA00023273"/>
    </source>
</evidence>
<evidence type="ECO:0000313" key="11">
    <source>
        <dbReference type="EMBL" id="KAK7904822.1"/>
    </source>
</evidence>
<evidence type="ECO:0000256" key="2">
    <source>
        <dbReference type="ARBA" id="ARBA00004300"/>
    </source>
</evidence>
<dbReference type="InterPro" id="IPR026742">
    <property type="entry name" value="Centrosomal_kizuma"/>
</dbReference>
<feature type="region of interest" description="Disordered" evidence="10">
    <location>
        <begin position="164"/>
        <end position="186"/>
    </location>
</feature>
<organism evidence="11 12">
    <name type="scientific">Mugilogobius chulae</name>
    <name type="common">yellowstripe goby</name>
    <dbReference type="NCBI Taxonomy" id="88201"/>
    <lineage>
        <taxon>Eukaryota</taxon>
        <taxon>Metazoa</taxon>
        <taxon>Chordata</taxon>
        <taxon>Craniata</taxon>
        <taxon>Vertebrata</taxon>
        <taxon>Euteleostomi</taxon>
        <taxon>Actinopterygii</taxon>
        <taxon>Neopterygii</taxon>
        <taxon>Teleostei</taxon>
        <taxon>Neoteleostei</taxon>
        <taxon>Acanthomorphata</taxon>
        <taxon>Gobiaria</taxon>
        <taxon>Gobiiformes</taxon>
        <taxon>Gobioidei</taxon>
        <taxon>Gobiidae</taxon>
        <taxon>Gobionellinae</taxon>
        <taxon>Mugilogobius</taxon>
    </lineage>
</organism>
<evidence type="ECO:0000256" key="8">
    <source>
        <dbReference type="ARBA" id="ARBA00024919"/>
    </source>
</evidence>
<name>A0AAW0NT48_9GOBI</name>
<comment type="similarity">
    <text evidence="3">Belongs to the kizuna family.</text>
</comment>
<comment type="subcellular location">
    <subcellularLocation>
        <location evidence="1">Cytoplasm</location>
        <location evidence="1">Cytoskeleton</location>
        <location evidence="1">Cilium basal body</location>
    </subcellularLocation>
    <subcellularLocation>
        <location evidence="2">Cytoplasm</location>
        <location evidence="2">Cytoskeleton</location>
        <location evidence="2">Microtubule organizing center</location>
        <location evidence="2">Centrosome</location>
    </subcellularLocation>
</comment>
<keyword evidence="12" id="KW-1185">Reference proteome</keyword>
<dbReference type="GO" id="GO:0005813">
    <property type="term" value="C:centrosome"/>
    <property type="evidence" value="ECO:0007669"/>
    <property type="project" value="UniProtKB-SubCell"/>
</dbReference>
<keyword evidence="6" id="KW-0206">Cytoskeleton</keyword>
<evidence type="ECO:0000256" key="10">
    <source>
        <dbReference type="SAM" id="MobiDB-lite"/>
    </source>
</evidence>
<dbReference type="PANTHER" id="PTHR16299">
    <property type="entry name" value="CENTROSOMAL PROTEIN KIZUNA"/>
    <property type="match status" value="1"/>
</dbReference>
<dbReference type="GO" id="GO:0007051">
    <property type="term" value="P:spindle organization"/>
    <property type="evidence" value="ECO:0007669"/>
    <property type="project" value="InterPro"/>
</dbReference>
<feature type="compositionally biased region" description="Polar residues" evidence="10">
    <location>
        <begin position="166"/>
        <end position="183"/>
    </location>
</feature>
<evidence type="ECO:0000313" key="12">
    <source>
        <dbReference type="Proteomes" id="UP001460270"/>
    </source>
</evidence>
<evidence type="ECO:0000256" key="9">
    <source>
        <dbReference type="ARBA" id="ARBA00031153"/>
    </source>
</evidence>
<dbReference type="PANTHER" id="PTHR16299:SF2">
    <property type="entry name" value="CENTROSOMAL PROTEIN KIZUNA"/>
    <property type="match status" value="1"/>
</dbReference>
<comment type="function">
    <text evidence="8">Centrosomal protein required for establishing a robust mitotic centrosome architecture that can endure the forces that converge on the centrosomes during spindle formation. Required for stabilizing the expanded pericentriolar material around the centriole.</text>
</comment>
<dbReference type="AlphaFoldDB" id="A0AAW0NT48"/>
<accession>A0AAW0NT48</accession>
<feature type="compositionally biased region" description="Acidic residues" evidence="10">
    <location>
        <begin position="524"/>
        <end position="534"/>
    </location>
</feature>
<comment type="caution">
    <text evidence="11">The sequence shown here is derived from an EMBL/GenBank/DDBJ whole genome shotgun (WGS) entry which is preliminary data.</text>
</comment>
<evidence type="ECO:0000256" key="5">
    <source>
        <dbReference type="ARBA" id="ARBA00022490"/>
    </source>
</evidence>
<feature type="compositionally biased region" description="Low complexity" evidence="10">
    <location>
        <begin position="514"/>
        <end position="523"/>
    </location>
</feature>
<evidence type="ECO:0000256" key="6">
    <source>
        <dbReference type="ARBA" id="ARBA00023212"/>
    </source>
</evidence>
<gene>
    <name evidence="11" type="ORF">WMY93_017429</name>
</gene>
<dbReference type="Proteomes" id="UP001460270">
    <property type="component" value="Unassembled WGS sequence"/>
</dbReference>
<reference evidence="12" key="1">
    <citation type="submission" date="2024-04" db="EMBL/GenBank/DDBJ databases">
        <title>Salinicola lusitanus LLJ914,a marine bacterium isolated from the Okinawa Trough.</title>
        <authorList>
            <person name="Li J."/>
        </authorList>
    </citation>
    <scope>NUCLEOTIDE SEQUENCE [LARGE SCALE GENOMIC DNA]</scope>
</reference>
<keyword evidence="5" id="KW-0963">Cytoplasm</keyword>
<evidence type="ECO:0000256" key="4">
    <source>
        <dbReference type="ARBA" id="ARBA00013872"/>
    </source>
</evidence>
<feature type="compositionally biased region" description="Low complexity" evidence="10">
    <location>
        <begin position="264"/>
        <end position="278"/>
    </location>
</feature>
<sequence length="620" mass="69699">MHRREKRRLELERELFAFCRSDKRISQIKCSNLRNYLRQISDREERAKLRNLDLLREVESIENSMKTDKVNLGPLLQLKANVRTTISKSMDTKKQTNQEAESTKVKVMDCQSFMDPVFKSSTQSVMDQQIQVCSNLLPSSPKSSLLSYENLPCVLLKDSRTDREGTVSNQEYLSDDISSSNDPQDVYNLSDKHERTIAELPTICALTVSVPSEHKLSPLVTLTAAGDRPASCSSGPLGAEKPIGEDEQTSHSPAMENAGNSDISLSSEENLSLSLTQSELDEDLSESGTANKHDFFQDNDNRCQYSPKSLLHAERFESPINEVTLKSLSLKGFFKLLDTIEERLHLEQSKVYSDSLIDAQELSRIISLCNSEEDLNGEDPKACSAVVLHELQRLSCSTEKGCLLPLDLVNAYQSCTNTNKISDCLLPDAAQLWDRWFKHALLLKERHVLTTEHLVQLFTPLLLERHATYVHQAKVLLRTLLSRSSEECPSAGDESDVSSFGSAPLPDSRLVRPLQKQQSPELQSSEEDSQDESPVESVPIRESKAYQLLKQSAMQKRVVSCKEEDDEECDDLSGLGWAKHSLHQDPYLGILGESDDSYSEIEAALRPQSFNNVDTDDFYD</sequence>
<protein>
    <recommendedName>
        <fullName evidence="4">Centrosomal protein kizuna</fullName>
    </recommendedName>
    <alternativeName>
        <fullName evidence="9">Polo-like kinase 1 substrate 1</fullName>
    </alternativeName>
</protein>
<evidence type="ECO:0000256" key="3">
    <source>
        <dbReference type="ARBA" id="ARBA00010767"/>
    </source>
</evidence>
<feature type="region of interest" description="Disordered" evidence="10">
    <location>
        <begin position="225"/>
        <end position="299"/>
    </location>
</feature>
<feature type="region of interest" description="Disordered" evidence="10">
    <location>
        <begin position="512"/>
        <end position="541"/>
    </location>
</feature>
<proteinExistence type="inferred from homology"/>
<evidence type="ECO:0000256" key="1">
    <source>
        <dbReference type="ARBA" id="ARBA00004120"/>
    </source>
</evidence>